<dbReference type="Proteomes" id="UP000250235">
    <property type="component" value="Unassembled WGS sequence"/>
</dbReference>
<sequence length="601" mass="67222">MVGQVRTGWTRGWSNQKFSGHGGRSREDEHEERPLPMRAAGVCDFRAYGSSCNSGVKWQFSGGVTYRDPEVRSGEPHRHVMTLRMRLRRLAVRTSEHLLQQYPLTAAVKMASFTTPIQFLQEPLRSGEDDDMSGFKQPSKIIESSTKSDEESISIEYILKQIPEGMMLPSLKAAEPTRIKFGLGIKISKVNKGDWFKASLPRIATSDKGKAPLVEKDEIKEHPVREMFSLICADVDFLVKLREKVIADVVSSFYSFSLSKLADLDSVKDIIVKENRILAWAETDSLETAFSSLQPYGSHNFCRDIVAVGTVVDVAVDPVEFVGNFRRGLDVQLILSYSSSSSSRSTHPSASASASQRHLDTDLISPNPSTTDSRILFNTDDFHMDDEKTINQILLPTSPTLATTVLESLAQLRTFVSQLSIKQMRTESSIGDLRDHLLSKIDHLGKSFADAHSQHDQAIRGVIKSVRQDVQTQKAALSFELFEFKKGVRAHSAIVTTDLADIRKDVKDQKSTRCVLGKWVYLVTHAMSLFDLQDVCVVIGSLSTLDSPMVVDLIGIYVLKGPYCTLTMTDWFLQALSVIPRGTWGDVARRFTMIRWVRPKL</sequence>
<feature type="compositionally biased region" description="Basic and acidic residues" evidence="1">
    <location>
        <begin position="24"/>
        <end position="33"/>
    </location>
</feature>
<evidence type="ECO:0000313" key="3">
    <source>
        <dbReference type="Proteomes" id="UP000250235"/>
    </source>
</evidence>
<accession>A0A2Z7DBS0</accession>
<evidence type="ECO:0000313" key="2">
    <source>
        <dbReference type="EMBL" id="KZV57211.1"/>
    </source>
</evidence>
<dbReference type="EMBL" id="KQ987395">
    <property type="protein sequence ID" value="KZV57211.1"/>
    <property type="molecule type" value="Genomic_DNA"/>
</dbReference>
<organism evidence="2 3">
    <name type="scientific">Dorcoceras hygrometricum</name>
    <dbReference type="NCBI Taxonomy" id="472368"/>
    <lineage>
        <taxon>Eukaryota</taxon>
        <taxon>Viridiplantae</taxon>
        <taxon>Streptophyta</taxon>
        <taxon>Embryophyta</taxon>
        <taxon>Tracheophyta</taxon>
        <taxon>Spermatophyta</taxon>
        <taxon>Magnoliopsida</taxon>
        <taxon>eudicotyledons</taxon>
        <taxon>Gunneridae</taxon>
        <taxon>Pentapetalae</taxon>
        <taxon>asterids</taxon>
        <taxon>lamiids</taxon>
        <taxon>Lamiales</taxon>
        <taxon>Gesneriaceae</taxon>
        <taxon>Didymocarpoideae</taxon>
        <taxon>Trichosporeae</taxon>
        <taxon>Loxocarpinae</taxon>
        <taxon>Dorcoceras</taxon>
    </lineage>
</organism>
<name>A0A2Z7DBS0_9LAMI</name>
<keyword evidence="3" id="KW-1185">Reference proteome</keyword>
<feature type="region of interest" description="Disordered" evidence="1">
    <location>
        <begin position="340"/>
        <end position="371"/>
    </location>
</feature>
<reference evidence="2 3" key="1">
    <citation type="journal article" date="2015" name="Proc. Natl. Acad. Sci. U.S.A.">
        <title>The resurrection genome of Boea hygrometrica: A blueprint for survival of dehydration.</title>
        <authorList>
            <person name="Xiao L."/>
            <person name="Yang G."/>
            <person name="Zhang L."/>
            <person name="Yang X."/>
            <person name="Zhao S."/>
            <person name="Ji Z."/>
            <person name="Zhou Q."/>
            <person name="Hu M."/>
            <person name="Wang Y."/>
            <person name="Chen M."/>
            <person name="Xu Y."/>
            <person name="Jin H."/>
            <person name="Xiao X."/>
            <person name="Hu G."/>
            <person name="Bao F."/>
            <person name="Hu Y."/>
            <person name="Wan P."/>
            <person name="Li L."/>
            <person name="Deng X."/>
            <person name="Kuang T."/>
            <person name="Xiang C."/>
            <person name="Zhu J.K."/>
            <person name="Oliver M.J."/>
            <person name="He Y."/>
        </authorList>
    </citation>
    <scope>NUCLEOTIDE SEQUENCE [LARGE SCALE GENOMIC DNA]</scope>
    <source>
        <strain evidence="3">cv. XS01</strain>
    </source>
</reference>
<feature type="region of interest" description="Disordered" evidence="1">
    <location>
        <begin position="1"/>
        <end position="33"/>
    </location>
</feature>
<feature type="compositionally biased region" description="Low complexity" evidence="1">
    <location>
        <begin position="340"/>
        <end position="355"/>
    </location>
</feature>
<evidence type="ECO:0000256" key="1">
    <source>
        <dbReference type="SAM" id="MobiDB-lite"/>
    </source>
</evidence>
<dbReference type="AlphaFoldDB" id="A0A2Z7DBS0"/>
<gene>
    <name evidence="2" type="ORF">F511_40026</name>
</gene>
<protein>
    <submittedName>
        <fullName evidence="2">Splicing factor 3B subunit 1-like</fullName>
    </submittedName>
</protein>
<proteinExistence type="predicted"/>